<evidence type="ECO:0000313" key="9">
    <source>
        <dbReference type="Proteomes" id="UP000184287"/>
    </source>
</evidence>
<reference evidence="9" key="1">
    <citation type="submission" date="2016-11" db="EMBL/GenBank/DDBJ databases">
        <authorList>
            <person name="Varghese N."/>
            <person name="Submissions S."/>
        </authorList>
    </citation>
    <scope>NUCLEOTIDE SEQUENCE [LARGE SCALE GENOMIC DNA]</scope>
    <source>
        <strain evidence="9">DSM 16990</strain>
    </source>
</reference>
<evidence type="ECO:0000313" key="8">
    <source>
        <dbReference type="EMBL" id="SHG19312.1"/>
    </source>
</evidence>
<evidence type="ECO:0000256" key="5">
    <source>
        <dbReference type="ARBA" id="ARBA00023136"/>
    </source>
</evidence>
<dbReference type="InterPro" id="IPR050638">
    <property type="entry name" value="AA-Vitamin_Transporters"/>
</dbReference>
<feature type="transmembrane region" description="Helical" evidence="6">
    <location>
        <begin position="187"/>
        <end position="211"/>
    </location>
</feature>
<feature type="transmembrane region" description="Helical" evidence="6">
    <location>
        <begin position="217"/>
        <end position="240"/>
    </location>
</feature>
<gene>
    <name evidence="8" type="ORF">SAMN04488522_104807</name>
</gene>
<dbReference type="Proteomes" id="UP000184287">
    <property type="component" value="Unassembled WGS sequence"/>
</dbReference>
<sequence>MTKSSLKNIGTGILFSMLWASASVATKFGVQSASPLILANIRFFLAGLVLLGFCYGWGGRKVYRLPNALEWKQLAIFGLLNTTLYLGLYVYAMKYTAAGIGSLAVSTNPLLIVLFSSWLIGRKPSIAEIFSIILGMTGIAFATYPLLHDHSTSLIGISLLMLSMVIVSFASVYYARIKWTLPNLLINGWQVTLGGLFLFPFTCAFGNLQSFRPDHTFWYSVLWLSLAVSVIGLICWFYLLKLDTVKASLWLFLCPLFGFFYAWWLMDEPITWYTVCGTLLVILGLYIGQRQRQRKQIL</sequence>
<proteinExistence type="inferred from homology"/>
<comment type="subcellular location">
    <subcellularLocation>
        <location evidence="1">Membrane</location>
        <topology evidence="1">Multi-pass membrane protein</topology>
    </subcellularLocation>
</comment>
<protein>
    <submittedName>
        <fullName evidence="8">Permease of the drug/metabolite transporter (DMT) superfamily</fullName>
    </submittedName>
</protein>
<dbReference type="PANTHER" id="PTHR32322">
    <property type="entry name" value="INNER MEMBRANE TRANSPORTER"/>
    <property type="match status" value="1"/>
</dbReference>
<keyword evidence="9" id="KW-1185">Reference proteome</keyword>
<accession>A0A1M5HTW4</accession>
<comment type="similarity">
    <text evidence="2">Belongs to the EamA transporter family.</text>
</comment>
<evidence type="ECO:0000256" key="2">
    <source>
        <dbReference type="ARBA" id="ARBA00007362"/>
    </source>
</evidence>
<feature type="transmembrane region" description="Helical" evidence="6">
    <location>
        <begin position="153"/>
        <end position="175"/>
    </location>
</feature>
<feature type="transmembrane region" description="Helical" evidence="6">
    <location>
        <begin position="71"/>
        <end position="92"/>
    </location>
</feature>
<dbReference type="STRING" id="288992.SAMN04488522_104807"/>
<feature type="transmembrane region" description="Helical" evidence="6">
    <location>
        <begin position="41"/>
        <end position="59"/>
    </location>
</feature>
<evidence type="ECO:0000256" key="4">
    <source>
        <dbReference type="ARBA" id="ARBA00022989"/>
    </source>
</evidence>
<dbReference type="OrthoDB" id="1098926at2"/>
<dbReference type="PANTHER" id="PTHR32322:SF2">
    <property type="entry name" value="EAMA DOMAIN-CONTAINING PROTEIN"/>
    <property type="match status" value="1"/>
</dbReference>
<feature type="transmembrane region" description="Helical" evidence="6">
    <location>
        <begin position="270"/>
        <end position="288"/>
    </location>
</feature>
<dbReference type="EMBL" id="FQUQ01000004">
    <property type="protein sequence ID" value="SHG19312.1"/>
    <property type="molecule type" value="Genomic_DNA"/>
</dbReference>
<feature type="transmembrane region" description="Helical" evidence="6">
    <location>
        <begin position="247"/>
        <end position="264"/>
    </location>
</feature>
<dbReference type="AlphaFoldDB" id="A0A1M5HTW4"/>
<dbReference type="InterPro" id="IPR037185">
    <property type="entry name" value="EmrE-like"/>
</dbReference>
<feature type="transmembrane region" description="Helical" evidence="6">
    <location>
        <begin position="98"/>
        <end position="120"/>
    </location>
</feature>
<evidence type="ECO:0000256" key="1">
    <source>
        <dbReference type="ARBA" id="ARBA00004141"/>
    </source>
</evidence>
<keyword evidence="5 6" id="KW-0472">Membrane</keyword>
<dbReference type="RefSeq" id="WP_073233610.1">
    <property type="nucleotide sequence ID" value="NZ_FQUQ01000004.1"/>
</dbReference>
<dbReference type="InterPro" id="IPR000620">
    <property type="entry name" value="EamA_dom"/>
</dbReference>
<evidence type="ECO:0000259" key="7">
    <source>
        <dbReference type="Pfam" id="PF00892"/>
    </source>
</evidence>
<evidence type="ECO:0000256" key="3">
    <source>
        <dbReference type="ARBA" id="ARBA00022692"/>
    </source>
</evidence>
<keyword evidence="4 6" id="KW-1133">Transmembrane helix</keyword>
<feature type="transmembrane region" description="Helical" evidence="6">
    <location>
        <begin position="127"/>
        <end position="147"/>
    </location>
</feature>
<feature type="domain" description="EamA" evidence="7">
    <location>
        <begin position="155"/>
        <end position="287"/>
    </location>
</feature>
<feature type="domain" description="EamA" evidence="7">
    <location>
        <begin position="11"/>
        <end position="143"/>
    </location>
</feature>
<evidence type="ECO:0000256" key="6">
    <source>
        <dbReference type="SAM" id="Phobius"/>
    </source>
</evidence>
<dbReference type="SUPFAM" id="SSF103481">
    <property type="entry name" value="Multidrug resistance efflux transporter EmrE"/>
    <property type="match status" value="2"/>
</dbReference>
<dbReference type="Pfam" id="PF00892">
    <property type="entry name" value="EamA"/>
    <property type="match status" value="2"/>
</dbReference>
<name>A0A1M5HTW4_9SPHI</name>
<organism evidence="8 9">
    <name type="scientific">Pedobacter caeni</name>
    <dbReference type="NCBI Taxonomy" id="288992"/>
    <lineage>
        <taxon>Bacteria</taxon>
        <taxon>Pseudomonadati</taxon>
        <taxon>Bacteroidota</taxon>
        <taxon>Sphingobacteriia</taxon>
        <taxon>Sphingobacteriales</taxon>
        <taxon>Sphingobacteriaceae</taxon>
        <taxon>Pedobacter</taxon>
    </lineage>
</organism>
<dbReference type="GO" id="GO:0016020">
    <property type="term" value="C:membrane"/>
    <property type="evidence" value="ECO:0007669"/>
    <property type="project" value="UniProtKB-SubCell"/>
</dbReference>
<keyword evidence="3 6" id="KW-0812">Transmembrane</keyword>